<keyword evidence="3" id="KW-1185">Reference proteome</keyword>
<reference evidence="1" key="1">
    <citation type="submission" date="2021-02" db="EMBL/GenBank/DDBJ databases">
        <authorList>
            <person name="Nowell W R."/>
        </authorList>
    </citation>
    <scope>NUCLEOTIDE SEQUENCE</scope>
</reference>
<dbReference type="AlphaFoldDB" id="A0A813Q0W9"/>
<dbReference type="Proteomes" id="UP000681722">
    <property type="component" value="Unassembled WGS sequence"/>
</dbReference>
<gene>
    <name evidence="1" type="ORF">GPM918_LOCUS1299</name>
    <name evidence="2" type="ORF">SRO942_LOCUS1299</name>
</gene>
<evidence type="ECO:0000313" key="3">
    <source>
        <dbReference type="Proteomes" id="UP000663829"/>
    </source>
</evidence>
<comment type="caution">
    <text evidence="1">The sequence shown here is derived from an EMBL/GenBank/DDBJ whole genome shotgun (WGS) entry which is preliminary data.</text>
</comment>
<dbReference type="Gene3D" id="3.40.50.300">
    <property type="entry name" value="P-loop containing nucleotide triphosphate hydrolases"/>
    <property type="match status" value="1"/>
</dbReference>
<dbReference type="OrthoDB" id="425923at2759"/>
<sequence length="86" mass="9365">MAVVASVVIDTLTEQFLHSIAKELGMESETSAMNILRTYLENRNNIDMVLKQIGRKGSVNRILVIGQTGAGKSSLVNLLAAKKVHQ</sequence>
<evidence type="ECO:0000313" key="1">
    <source>
        <dbReference type="EMBL" id="CAF0759416.1"/>
    </source>
</evidence>
<protein>
    <submittedName>
        <fullName evidence="1">Uncharacterized protein</fullName>
    </submittedName>
</protein>
<dbReference type="Proteomes" id="UP000663829">
    <property type="component" value="Unassembled WGS sequence"/>
</dbReference>
<accession>A0A813Q0W9</accession>
<proteinExistence type="predicted"/>
<dbReference type="SUPFAM" id="SSF52540">
    <property type="entry name" value="P-loop containing nucleoside triphosphate hydrolases"/>
    <property type="match status" value="1"/>
</dbReference>
<organism evidence="1 3">
    <name type="scientific">Didymodactylos carnosus</name>
    <dbReference type="NCBI Taxonomy" id="1234261"/>
    <lineage>
        <taxon>Eukaryota</taxon>
        <taxon>Metazoa</taxon>
        <taxon>Spiralia</taxon>
        <taxon>Gnathifera</taxon>
        <taxon>Rotifera</taxon>
        <taxon>Eurotatoria</taxon>
        <taxon>Bdelloidea</taxon>
        <taxon>Philodinida</taxon>
        <taxon>Philodinidae</taxon>
        <taxon>Didymodactylos</taxon>
    </lineage>
</organism>
<dbReference type="InterPro" id="IPR027417">
    <property type="entry name" value="P-loop_NTPase"/>
</dbReference>
<dbReference type="EMBL" id="CAJNOQ010000119">
    <property type="protein sequence ID" value="CAF0759416.1"/>
    <property type="molecule type" value="Genomic_DNA"/>
</dbReference>
<dbReference type="EMBL" id="CAJOBC010000119">
    <property type="protein sequence ID" value="CAF3540102.1"/>
    <property type="molecule type" value="Genomic_DNA"/>
</dbReference>
<evidence type="ECO:0000313" key="2">
    <source>
        <dbReference type="EMBL" id="CAF3540102.1"/>
    </source>
</evidence>
<name>A0A813Q0W9_9BILA</name>